<reference evidence="1 2" key="1">
    <citation type="submission" date="2020-08" db="EMBL/GenBank/DDBJ databases">
        <title>Genomic Encyclopedia of Type Strains, Phase IV (KMG-IV): sequencing the most valuable type-strain genomes for metagenomic binning, comparative biology and taxonomic classification.</title>
        <authorList>
            <person name="Goeker M."/>
        </authorList>
    </citation>
    <scope>NUCLEOTIDE SEQUENCE [LARGE SCALE GENOMIC DNA]</scope>
    <source>
        <strain evidence="1 2">DSM 25079</strain>
    </source>
</reference>
<dbReference type="InterPro" id="IPR036388">
    <property type="entry name" value="WH-like_DNA-bd_sf"/>
</dbReference>
<comment type="caution">
    <text evidence="1">The sequence shown here is derived from an EMBL/GenBank/DDBJ whole genome shotgun (WGS) entry which is preliminary data.</text>
</comment>
<accession>A0A7W9AGW7</accession>
<dbReference type="Gene3D" id="1.10.10.10">
    <property type="entry name" value="Winged helix-like DNA-binding domain superfamily/Winged helix DNA-binding domain"/>
    <property type="match status" value="1"/>
</dbReference>
<gene>
    <name evidence="1" type="ORF">FHS49_001501</name>
</gene>
<dbReference type="AlphaFoldDB" id="A0A7W9AGW7"/>
<dbReference type="SUPFAM" id="SSF46785">
    <property type="entry name" value="Winged helix' DNA-binding domain"/>
    <property type="match status" value="1"/>
</dbReference>
<organism evidence="1 2">
    <name type="scientific">Sphingobium boeckii</name>
    <dbReference type="NCBI Taxonomy" id="1082345"/>
    <lineage>
        <taxon>Bacteria</taxon>
        <taxon>Pseudomonadati</taxon>
        <taxon>Pseudomonadota</taxon>
        <taxon>Alphaproteobacteria</taxon>
        <taxon>Sphingomonadales</taxon>
        <taxon>Sphingomonadaceae</taxon>
        <taxon>Sphingobium</taxon>
    </lineage>
</organism>
<evidence type="ECO:0000313" key="2">
    <source>
        <dbReference type="Proteomes" id="UP000549617"/>
    </source>
</evidence>
<proteinExistence type="predicted"/>
<sequence length="162" mass="18684">MDYSRSGFPFRGNRNNPFSQEDWVAHIRKLTDEVQEALQHLPVQRSGTASTVQSDLPLQCAKRLERERQQRLQYFPENLVRDPAWPLLLELYRCRAETIELSVTGLSHATNIPSATGHRWIDELKRAGMVTLSPSLTDARCTIVTMTNEAFKKMDHYLRVIC</sequence>
<dbReference type="GO" id="GO:0003677">
    <property type="term" value="F:DNA binding"/>
    <property type="evidence" value="ECO:0007669"/>
    <property type="project" value="UniProtKB-KW"/>
</dbReference>
<evidence type="ECO:0000313" key="1">
    <source>
        <dbReference type="EMBL" id="MBB5685493.1"/>
    </source>
</evidence>
<protein>
    <submittedName>
        <fullName evidence="1">DNA-binding MarR family transcriptional regulator</fullName>
    </submittedName>
</protein>
<dbReference type="EMBL" id="JACIJC010000002">
    <property type="protein sequence ID" value="MBB5685493.1"/>
    <property type="molecule type" value="Genomic_DNA"/>
</dbReference>
<keyword evidence="1" id="KW-0238">DNA-binding</keyword>
<name>A0A7W9AGW7_9SPHN</name>
<dbReference type="Proteomes" id="UP000549617">
    <property type="component" value="Unassembled WGS sequence"/>
</dbReference>
<keyword evidence="2" id="KW-1185">Reference proteome</keyword>
<dbReference type="RefSeq" id="WP_184016863.1">
    <property type="nucleotide sequence ID" value="NZ_JACIJC010000002.1"/>
</dbReference>
<dbReference type="InterPro" id="IPR036390">
    <property type="entry name" value="WH_DNA-bd_sf"/>
</dbReference>